<dbReference type="Pfam" id="PF15488">
    <property type="entry name" value="DUF4645"/>
    <property type="match status" value="1"/>
</dbReference>
<evidence type="ECO:0000256" key="1">
    <source>
        <dbReference type="SAM" id="MobiDB-lite"/>
    </source>
</evidence>
<organism evidence="2 3">
    <name type="scientific">Mus caroli</name>
    <name type="common">Ryukyu mouse</name>
    <name type="synonym">Ricefield mouse</name>
    <dbReference type="NCBI Taxonomy" id="10089"/>
    <lineage>
        <taxon>Eukaryota</taxon>
        <taxon>Metazoa</taxon>
        <taxon>Chordata</taxon>
        <taxon>Craniata</taxon>
        <taxon>Vertebrata</taxon>
        <taxon>Euteleostomi</taxon>
        <taxon>Mammalia</taxon>
        <taxon>Eutheria</taxon>
        <taxon>Euarchontoglires</taxon>
        <taxon>Glires</taxon>
        <taxon>Rodentia</taxon>
        <taxon>Myomorpha</taxon>
        <taxon>Muroidea</taxon>
        <taxon>Muridae</taxon>
        <taxon>Murinae</taxon>
        <taxon>Mus</taxon>
        <taxon>Mus</taxon>
    </lineage>
</organism>
<feature type="region of interest" description="Disordered" evidence="1">
    <location>
        <begin position="1"/>
        <end position="28"/>
    </location>
</feature>
<dbReference type="PANTHER" id="PTHR37343">
    <property type="entry name" value="PROLINE-RICH PROTEIN 32"/>
    <property type="match status" value="1"/>
</dbReference>
<dbReference type="CTD" id="100130613"/>
<evidence type="ECO:0000313" key="3">
    <source>
        <dbReference type="RefSeq" id="XP_021009802.1"/>
    </source>
</evidence>
<proteinExistence type="predicted"/>
<protein>
    <submittedName>
        <fullName evidence="3">Proline-rich protein 32</fullName>
    </submittedName>
</protein>
<sequence>MACTENGLAGHSHSPIIVPVDKNGSRETRHNVQLRSLSSMLKDDEDDADVWTRSPISLRPPFTVPRTGARIPQNPRAPRLPLTLTPAIEEESLATAEINSSEGLESQSQKGHDSINMPQEVSGSPMALMIGGPRVGSRVLERSGNNSKPYIPVPRSQGFFPPRGSQSRGPPYIPTLRSGIMMEVTPGNARMANRGNMAHVSFPLGSPRHPMDNWQQSPSLPLSPSITGLPCSSAHCFLPPQAPAFNPFPVMPTAFASPLGFGPPVLPYFFHYNTGAIYPPPYLN</sequence>
<dbReference type="KEGG" id="mcal:110287557"/>
<gene>
    <name evidence="3" type="primary">Prr32</name>
</gene>
<feature type="region of interest" description="Disordered" evidence="1">
    <location>
        <begin position="145"/>
        <end position="171"/>
    </location>
</feature>
<feature type="compositionally biased region" description="Polar residues" evidence="1">
    <location>
        <begin position="97"/>
        <end position="109"/>
    </location>
</feature>
<dbReference type="AlphaFoldDB" id="A0A6P5PAI1"/>
<keyword evidence="2" id="KW-1185">Reference proteome</keyword>
<dbReference type="RefSeq" id="XP_021009802.1">
    <property type="nucleotide sequence ID" value="XM_021154143.1"/>
</dbReference>
<dbReference type="Proteomes" id="UP000515126">
    <property type="component" value="Chromosome X"/>
</dbReference>
<reference evidence="3" key="1">
    <citation type="submission" date="2025-08" db="UniProtKB">
        <authorList>
            <consortium name="RefSeq"/>
        </authorList>
    </citation>
    <scope>IDENTIFICATION</scope>
</reference>
<feature type="region of interest" description="Disordered" evidence="1">
    <location>
        <begin position="97"/>
        <end position="117"/>
    </location>
</feature>
<dbReference type="InterPro" id="IPR027891">
    <property type="entry name" value="DUF4645"/>
</dbReference>
<accession>A0A6P5PAI1</accession>
<name>A0A6P5PAI1_MUSCR</name>
<dbReference type="PANTHER" id="PTHR37343:SF1">
    <property type="entry name" value="PROLINE-RICH PROTEIN 32"/>
    <property type="match status" value="1"/>
</dbReference>
<evidence type="ECO:0000313" key="2">
    <source>
        <dbReference type="Proteomes" id="UP000515126"/>
    </source>
</evidence>
<dbReference type="GeneID" id="110287557"/>